<accession>A0A0E9Q4Q4</accession>
<reference evidence="1" key="2">
    <citation type="journal article" date="2015" name="Fish Shellfish Immunol.">
        <title>Early steps in the European eel (Anguilla anguilla)-Vibrio vulnificus interaction in the gills: Role of the RtxA13 toxin.</title>
        <authorList>
            <person name="Callol A."/>
            <person name="Pajuelo D."/>
            <person name="Ebbesson L."/>
            <person name="Teles M."/>
            <person name="MacKenzie S."/>
            <person name="Amaro C."/>
        </authorList>
    </citation>
    <scope>NUCLEOTIDE SEQUENCE</scope>
</reference>
<evidence type="ECO:0000313" key="1">
    <source>
        <dbReference type="EMBL" id="JAH11507.1"/>
    </source>
</evidence>
<name>A0A0E9Q4Q4_ANGAN</name>
<reference evidence="1" key="1">
    <citation type="submission" date="2014-11" db="EMBL/GenBank/DDBJ databases">
        <authorList>
            <person name="Amaro Gonzalez C."/>
        </authorList>
    </citation>
    <scope>NUCLEOTIDE SEQUENCE</scope>
</reference>
<proteinExistence type="predicted"/>
<dbReference type="AlphaFoldDB" id="A0A0E9Q4Q4"/>
<organism evidence="1">
    <name type="scientific">Anguilla anguilla</name>
    <name type="common">European freshwater eel</name>
    <name type="synonym">Muraena anguilla</name>
    <dbReference type="NCBI Taxonomy" id="7936"/>
    <lineage>
        <taxon>Eukaryota</taxon>
        <taxon>Metazoa</taxon>
        <taxon>Chordata</taxon>
        <taxon>Craniata</taxon>
        <taxon>Vertebrata</taxon>
        <taxon>Euteleostomi</taxon>
        <taxon>Actinopterygii</taxon>
        <taxon>Neopterygii</taxon>
        <taxon>Teleostei</taxon>
        <taxon>Anguilliformes</taxon>
        <taxon>Anguillidae</taxon>
        <taxon>Anguilla</taxon>
    </lineage>
</organism>
<sequence length="30" mass="3469">MFMRERKGKKVSFGLTLSRLKSNANQATLR</sequence>
<dbReference type="EMBL" id="GBXM01097070">
    <property type="protein sequence ID" value="JAH11507.1"/>
    <property type="molecule type" value="Transcribed_RNA"/>
</dbReference>
<protein>
    <submittedName>
        <fullName evidence="1">Uncharacterized protein</fullName>
    </submittedName>
</protein>